<reference evidence="1" key="1">
    <citation type="submission" date="2012-10" db="EMBL/GenBank/DDBJ databases">
        <authorList>
            <person name="Harkins D.M."/>
            <person name="Durkin A.S."/>
            <person name="Brinkac L.M."/>
            <person name="Haft D.H."/>
            <person name="Selengut J.D."/>
            <person name="Sanka R."/>
            <person name="DePew J."/>
            <person name="Purushe J."/>
            <person name="Matthias M.A."/>
            <person name="Vinetz J.M."/>
            <person name="Sutton G.G."/>
            <person name="Nierman W.C."/>
            <person name="Fouts D.E."/>
        </authorList>
    </citation>
    <scope>NUCLEOTIDE SEQUENCE [LARGE SCALE GENOMIC DNA]</scope>
    <source>
        <strain evidence="1">MOR084</strain>
    </source>
</reference>
<evidence type="ECO:0000313" key="2">
    <source>
        <dbReference type="Proteomes" id="UP000006329"/>
    </source>
</evidence>
<gene>
    <name evidence="1" type="ORF">LEP1GSC179_1532</name>
</gene>
<dbReference type="EMBL" id="AHON02000027">
    <property type="protein sequence ID" value="EKO34707.1"/>
    <property type="molecule type" value="Genomic_DNA"/>
</dbReference>
<organism evidence="1 2">
    <name type="scientific">Leptospira santarosai str. MOR084</name>
    <dbReference type="NCBI Taxonomy" id="1049984"/>
    <lineage>
        <taxon>Bacteria</taxon>
        <taxon>Pseudomonadati</taxon>
        <taxon>Spirochaetota</taxon>
        <taxon>Spirochaetia</taxon>
        <taxon>Leptospirales</taxon>
        <taxon>Leptospiraceae</taxon>
        <taxon>Leptospira</taxon>
    </lineage>
</organism>
<dbReference type="AlphaFoldDB" id="A0A0E2BT72"/>
<keyword evidence="2" id="KW-1185">Reference proteome</keyword>
<proteinExistence type="predicted"/>
<name>A0A0E2BT72_9LEPT</name>
<sequence length="41" mass="4907">MEQSIRAILIRWERKSENYLASIYFASSTITFNFFNSKLET</sequence>
<evidence type="ECO:0000313" key="1">
    <source>
        <dbReference type="EMBL" id="EKO34707.1"/>
    </source>
</evidence>
<dbReference type="Proteomes" id="UP000006329">
    <property type="component" value="Unassembled WGS sequence"/>
</dbReference>
<protein>
    <submittedName>
        <fullName evidence="1">Uncharacterized protein</fullName>
    </submittedName>
</protein>
<accession>A0A0E2BT72</accession>
<comment type="caution">
    <text evidence="1">The sequence shown here is derived from an EMBL/GenBank/DDBJ whole genome shotgun (WGS) entry which is preliminary data.</text>
</comment>